<dbReference type="InterPro" id="IPR036390">
    <property type="entry name" value="WH_DNA-bd_sf"/>
</dbReference>
<sequence length="101" mass="11355">MREVHEALRGGQSGYTTALKMLQVMHAKGLVLRDDSSRAHVYRAAISKERAQRWFLGDLVRRLFDGSSSQLVMQALGNDEASPAELKAIRNLLDELDREDS</sequence>
<keyword evidence="6" id="KW-1185">Reference proteome</keyword>
<proteinExistence type="inferred from homology"/>
<keyword evidence="3" id="KW-0238">DNA-binding</keyword>
<dbReference type="SUPFAM" id="SSF46785">
    <property type="entry name" value="Winged helix' DNA-binding domain"/>
    <property type="match status" value="1"/>
</dbReference>
<keyword evidence="2" id="KW-0805">Transcription regulation</keyword>
<evidence type="ECO:0000313" key="6">
    <source>
        <dbReference type="Proteomes" id="UP001204615"/>
    </source>
</evidence>
<keyword evidence="4" id="KW-0804">Transcription</keyword>
<dbReference type="EMBL" id="JAMZEK010000005">
    <property type="protein sequence ID" value="MCP1376314.1"/>
    <property type="molecule type" value="Genomic_DNA"/>
</dbReference>
<evidence type="ECO:0000256" key="4">
    <source>
        <dbReference type="ARBA" id="ARBA00023163"/>
    </source>
</evidence>
<accession>A0ABT1FG58</accession>
<gene>
    <name evidence="5" type="ORF">NC595_19880</name>
</gene>
<dbReference type="Proteomes" id="UP001204615">
    <property type="component" value="Unassembled WGS sequence"/>
</dbReference>
<evidence type="ECO:0000313" key="5">
    <source>
        <dbReference type="EMBL" id="MCP1376314.1"/>
    </source>
</evidence>
<evidence type="ECO:0000256" key="3">
    <source>
        <dbReference type="ARBA" id="ARBA00023125"/>
    </source>
</evidence>
<dbReference type="Gene3D" id="1.10.4040.10">
    <property type="entry name" value="Penicillinase repressor domain"/>
    <property type="match status" value="1"/>
</dbReference>
<comment type="caution">
    <text evidence="5">The sequence shown here is derived from an EMBL/GenBank/DDBJ whole genome shotgun (WGS) entry which is preliminary data.</text>
</comment>
<dbReference type="Gene3D" id="1.10.10.10">
    <property type="entry name" value="Winged helix-like DNA-binding domain superfamily/Winged helix DNA-binding domain"/>
    <property type="match status" value="1"/>
</dbReference>
<dbReference type="Pfam" id="PF03965">
    <property type="entry name" value="Penicillinase_R"/>
    <property type="match status" value="1"/>
</dbReference>
<name>A0ABT1FG58_9GAMM</name>
<dbReference type="InterPro" id="IPR036388">
    <property type="entry name" value="WH-like_DNA-bd_sf"/>
</dbReference>
<evidence type="ECO:0000256" key="1">
    <source>
        <dbReference type="ARBA" id="ARBA00011046"/>
    </source>
</evidence>
<evidence type="ECO:0000256" key="2">
    <source>
        <dbReference type="ARBA" id="ARBA00023015"/>
    </source>
</evidence>
<organism evidence="5 6">
    <name type="scientific">Dyella lutea</name>
    <dbReference type="NCBI Taxonomy" id="2950441"/>
    <lineage>
        <taxon>Bacteria</taxon>
        <taxon>Pseudomonadati</taxon>
        <taxon>Pseudomonadota</taxon>
        <taxon>Gammaproteobacteria</taxon>
        <taxon>Lysobacterales</taxon>
        <taxon>Rhodanobacteraceae</taxon>
        <taxon>Dyella</taxon>
    </lineage>
</organism>
<comment type="similarity">
    <text evidence="1">Belongs to the BlaI transcriptional regulatory family.</text>
</comment>
<dbReference type="InterPro" id="IPR005650">
    <property type="entry name" value="BlaI_family"/>
</dbReference>
<reference evidence="5 6" key="1">
    <citation type="submission" date="2022-06" db="EMBL/GenBank/DDBJ databases">
        <title>Dyella sp. Sa strain:Sa Genome sequencing.</title>
        <authorList>
            <person name="Park S."/>
        </authorList>
    </citation>
    <scope>NUCLEOTIDE SEQUENCE [LARGE SCALE GENOMIC DNA]</scope>
    <source>
        <strain evidence="5 6">Sa</strain>
    </source>
</reference>
<protein>
    <submittedName>
        <fullName evidence="5">BlaI/MecI/CopY family transcriptional regulator</fullName>
    </submittedName>
</protein>